<organism evidence="12 13">
    <name type="scientific">Rhodotorula taiwanensis</name>
    <dbReference type="NCBI Taxonomy" id="741276"/>
    <lineage>
        <taxon>Eukaryota</taxon>
        <taxon>Fungi</taxon>
        <taxon>Dikarya</taxon>
        <taxon>Basidiomycota</taxon>
        <taxon>Pucciniomycotina</taxon>
        <taxon>Microbotryomycetes</taxon>
        <taxon>Sporidiobolales</taxon>
        <taxon>Sporidiobolaceae</taxon>
        <taxon>Rhodotorula</taxon>
    </lineage>
</organism>
<dbReference type="GO" id="GO:0004707">
    <property type="term" value="F:MAP kinase activity"/>
    <property type="evidence" value="ECO:0007669"/>
    <property type="project" value="UniProtKB-EC"/>
</dbReference>
<evidence type="ECO:0000256" key="7">
    <source>
        <dbReference type="PROSITE-ProRule" id="PRU10141"/>
    </source>
</evidence>
<comment type="function">
    <text evidence="6">Responds to activation by environmental stress by phosphorylating downstream targets.</text>
</comment>
<evidence type="ECO:0000256" key="10">
    <source>
        <dbReference type="SAM" id="MobiDB-lite"/>
    </source>
</evidence>
<feature type="compositionally biased region" description="Polar residues" evidence="10">
    <location>
        <begin position="26"/>
        <end position="35"/>
    </location>
</feature>
<comment type="cofactor">
    <cofactor evidence="9">
        <name>Mg(2+)</name>
        <dbReference type="ChEBI" id="CHEBI:18420"/>
    </cofactor>
</comment>
<dbReference type="PROSITE" id="PS00107">
    <property type="entry name" value="PROTEIN_KINASE_ATP"/>
    <property type="match status" value="1"/>
</dbReference>
<dbReference type="SUPFAM" id="SSF56112">
    <property type="entry name" value="Protein kinase-like (PK-like)"/>
    <property type="match status" value="1"/>
</dbReference>
<keyword evidence="1 8" id="KW-0723">Serine/threonine-protein kinase</keyword>
<evidence type="ECO:0000313" key="12">
    <source>
        <dbReference type="EMBL" id="POY74837.1"/>
    </source>
</evidence>
<dbReference type="InterPro" id="IPR050117">
    <property type="entry name" value="MAPK"/>
</dbReference>
<comment type="caution">
    <text evidence="12">The sequence shown here is derived from an EMBL/GenBank/DDBJ whole genome shotgun (WGS) entry which is preliminary data.</text>
</comment>
<dbReference type="STRING" id="741276.A0A2S5BDJ2"/>
<dbReference type="Gene3D" id="3.30.200.20">
    <property type="entry name" value="Phosphorylase Kinase, domain 1"/>
    <property type="match status" value="1"/>
</dbReference>
<keyword evidence="3 7" id="KW-0547">Nucleotide-binding</keyword>
<keyword evidence="2 9" id="KW-0808">Transferase</keyword>
<feature type="domain" description="Protein kinase" evidence="11">
    <location>
        <begin position="109"/>
        <end position="405"/>
    </location>
</feature>
<dbReference type="AlphaFoldDB" id="A0A2S5BDJ2"/>
<evidence type="ECO:0000256" key="3">
    <source>
        <dbReference type="ARBA" id="ARBA00022741"/>
    </source>
</evidence>
<feature type="binding site" evidence="7">
    <location>
        <position position="139"/>
    </location>
    <ligand>
        <name>ATP</name>
        <dbReference type="ChEBI" id="CHEBI:30616"/>
    </ligand>
</feature>
<dbReference type="GO" id="GO:0005524">
    <property type="term" value="F:ATP binding"/>
    <property type="evidence" value="ECO:0007669"/>
    <property type="project" value="UniProtKB-UniRule"/>
</dbReference>
<dbReference type="CDD" id="cd07849">
    <property type="entry name" value="STKc_ERK1_2_like"/>
    <property type="match status" value="1"/>
</dbReference>
<evidence type="ECO:0000259" key="11">
    <source>
        <dbReference type="PROSITE" id="PS50011"/>
    </source>
</evidence>
<sequence length="452" mass="50625">MATVGTQPPHQHPYARPAPERYAGIPSQSSSSNPPVGTLPASQAPAEFHSHGGTSGEVQAGQYSHPGGQDRPGIAPQPQQSTNVGPAPPPAAEKQKEPRRIRFSVGNKYTVQEVIGEGAYGVVCSALHKPSGHRVAIKKIAPFDHSMFALRTLRELKLLRFFAENQVSENLITVVDLIKPSSYDAFQEVYLIQELMETDLHRVIRTQTLSDDHVQYFVYQTLRALKALHSVNIIHRDLKPSNLLLNANCDLKVCDFGLARSVATAEPAAGSETGFMTEYVATRWYRAPEIMLTFRQYTKAVDVWSVGCICAEMLSGRPIFPGRDYHHQLTLILSVTGTPTADEFYRITSRRSRDYLRALPLQQPRDFAMLYPDASPEAVDFLRRTLAFDPLKRITVEEALEHPYMANYHDPTDEPVAPPLEPGFFDFDLEKPDREGLRKLLFEEVMAFRTLV</sequence>
<dbReference type="InterPro" id="IPR003527">
    <property type="entry name" value="MAP_kinase_CS"/>
</dbReference>
<dbReference type="PANTHER" id="PTHR24055">
    <property type="entry name" value="MITOGEN-ACTIVATED PROTEIN KINASE"/>
    <property type="match status" value="1"/>
</dbReference>
<reference evidence="12 13" key="1">
    <citation type="journal article" date="2018" name="Front. Microbiol.">
        <title>Prospects for Fungal Bioremediation of Acidic Radioactive Waste Sites: Characterization and Genome Sequence of Rhodotorula taiwanensis MD1149.</title>
        <authorList>
            <person name="Tkavc R."/>
            <person name="Matrosova V.Y."/>
            <person name="Grichenko O.E."/>
            <person name="Gostincar C."/>
            <person name="Volpe R.P."/>
            <person name="Klimenkova P."/>
            <person name="Gaidamakova E.K."/>
            <person name="Zhou C.E."/>
            <person name="Stewart B.J."/>
            <person name="Lyman M.G."/>
            <person name="Malfatti S.A."/>
            <person name="Rubinfeld B."/>
            <person name="Courtot M."/>
            <person name="Singh J."/>
            <person name="Dalgard C.L."/>
            <person name="Hamilton T."/>
            <person name="Frey K.G."/>
            <person name="Gunde-Cimerman N."/>
            <person name="Dugan L."/>
            <person name="Daly M.J."/>
        </authorList>
    </citation>
    <scope>NUCLEOTIDE SEQUENCE [LARGE SCALE GENOMIC DNA]</scope>
    <source>
        <strain evidence="12 13">MD1149</strain>
    </source>
</reference>
<name>A0A2S5BDJ2_9BASI</name>
<dbReference type="FunFam" id="3.30.200.20:FF:000073">
    <property type="entry name" value="Mitogen-activated protein kinase"/>
    <property type="match status" value="1"/>
</dbReference>
<evidence type="ECO:0000256" key="5">
    <source>
        <dbReference type="ARBA" id="ARBA00022840"/>
    </source>
</evidence>
<dbReference type="Pfam" id="PF00069">
    <property type="entry name" value="Pkinase"/>
    <property type="match status" value="1"/>
</dbReference>
<comment type="catalytic activity">
    <reaction evidence="9">
        <text>L-threonyl-[protein] + ATP = O-phospho-L-threonyl-[protein] + ADP + H(+)</text>
        <dbReference type="Rhea" id="RHEA:46608"/>
        <dbReference type="Rhea" id="RHEA-COMP:11060"/>
        <dbReference type="Rhea" id="RHEA-COMP:11605"/>
        <dbReference type="ChEBI" id="CHEBI:15378"/>
        <dbReference type="ChEBI" id="CHEBI:30013"/>
        <dbReference type="ChEBI" id="CHEBI:30616"/>
        <dbReference type="ChEBI" id="CHEBI:61977"/>
        <dbReference type="ChEBI" id="CHEBI:456216"/>
        <dbReference type="EC" id="2.7.11.24"/>
    </reaction>
</comment>
<accession>A0A2S5BDJ2</accession>
<dbReference type="Proteomes" id="UP000237144">
    <property type="component" value="Unassembled WGS sequence"/>
</dbReference>
<evidence type="ECO:0000256" key="1">
    <source>
        <dbReference type="ARBA" id="ARBA00022527"/>
    </source>
</evidence>
<proteinExistence type="inferred from homology"/>
<dbReference type="PROSITE" id="PS01351">
    <property type="entry name" value="MAPK"/>
    <property type="match status" value="1"/>
</dbReference>
<protein>
    <recommendedName>
        <fullName evidence="9">Mitogen-activated protein kinase</fullName>
        <ecNumber evidence="9">2.7.11.24</ecNumber>
    </recommendedName>
</protein>
<evidence type="ECO:0000256" key="9">
    <source>
        <dbReference type="RuleBase" id="RU361165"/>
    </source>
</evidence>
<keyword evidence="9" id="KW-0460">Magnesium</keyword>
<dbReference type="InterPro" id="IPR011009">
    <property type="entry name" value="Kinase-like_dom_sf"/>
</dbReference>
<dbReference type="EC" id="2.7.11.24" evidence="9"/>
<dbReference type="InterPro" id="IPR008271">
    <property type="entry name" value="Ser/Thr_kinase_AS"/>
</dbReference>
<keyword evidence="4 9" id="KW-0418">Kinase</keyword>
<evidence type="ECO:0000313" key="13">
    <source>
        <dbReference type="Proteomes" id="UP000237144"/>
    </source>
</evidence>
<comment type="activity regulation">
    <text evidence="9">Activated by threonine and tyrosine phosphorylation.</text>
</comment>
<evidence type="ECO:0000256" key="2">
    <source>
        <dbReference type="ARBA" id="ARBA00022679"/>
    </source>
</evidence>
<comment type="similarity">
    <text evidence="9">Belongs to the protein kinase superfamily. Ser/Thr protein kinase family. MAP kinase subfamily.</text>
</comment>
<dbReference type="SMART" id="SM00220">
    <property type="entry name" value="S_TKc"/>
    <property type="match status" value="1"/>
</dbReference>
<keyword evidence="5 7" id="KW-0067">ATP-binding</keyword>
<dbReference type="FunFam" id="1.10.510.10:FF:000040">
    <property type="entry name" value="Mitogen-activated protein kinase"/>
    <property type="match status" value="1"/>
</dbReference>
<gene>
    <name evidence="12" type="ORF">BMF94_2110</name>
</gene>
<feature type="region of interest" description="Disordered" evidence="10">
    <location>
        <begin position="1"/>
        <end position="100"/>
    </location>
</feature>
<dbReference type="Gene3D" id="1.10.510.10">
    <property type="entry name" value="Transferase(Phosphotransferase) domain 1"/>
    <property type="match status" value="1"/>
</dbReference>
<evidence type="ECO:0000256" key="6">
    <source>
        <dbReference type="ARBA" id="ARBA00055111"/>
    </source>
</evidence>
<dbReference type="PROSITE" id="PS50011">
    <property type="entry name" value="PROTEIN_KINASE_DOM"/>
    <property type="match status" value="1"/>
</dbReference>
<evidence type="ECO:0000256" key="8">
    <source>
        <dbReference type="RuleBase" id="RU000304"/>
    </source>
</evidence>
<dbReference type="OrthoDB" id="192887at2759"/>
<dbReference type="InterPro" id="IPR017441">
    <property type="entry name" value="Protein_kinase_ATP_BS"/>
</dbReference>
<evidence type="ECO:0000256" key="4">
    <source>
        <dbReference type="ARBA" id="ARBA00022777"/>
    </source>
</evidence>
<keyword evidence="13" id="KW-1185">Reference proteome</keyword>
<dbReference type="PROSITE" id="PS00108">
    <property type="entry name" value="PROTEIN_KINASE_ST"/>
    <property type="match status" value="1"/>
</dbReference>
<dbReference type="InterPro" id="IPR000719">
    <property type="entry name" value="Prot_kinase_dom"/>
</dbReference>
<dbReference type="EMBL" id="PJQD01000021">
    <property type="protein sequence ID" value="POY74837.1"/>
    <property type="molecule type" value="Genomic_DNA"/>
</dbReference>